<keyword evidence="4 5" id="KW-0472">Membrane</keyword>
<dbReference type="EMBL" id="CAJHNH020001024">
    <property type="protein sequence ID" value="CAG5121129.1"/>
    <property type="molecule type" value="Genomic_DNA"/>
</dbReference>
<feature type="transmembrane region" description="Helical" evidence="5">
    <location>
        <begin position="47"/>
        <end position="69"/>
    </location>
</feature>
<organism evidence="6 7">
    <name type="scientific">Candidula unifasciata</name>
    <dbReference type="NCBI Taxonomy" id="100452"/>
    <lineage>
        <taxon>Eukaryota</taxon>
        <taxon>Metazoa</taxon>
        <taxon>Spiralia</taxon>
        <taxon>Lophotrochozoa</taxon>
        <taxon>Mollusca</taxon>
        <taxon>Gastropoda</taxon>
        <taxon>Heterobranchia</taxon>
        <taxon>Euthyneura</taxon>
        <taxon>Panpulmonata</taxon>
        <taxon>Eupulmonata</taxon>
        <taxon>Stylommatophora</taxon>
        <taxon>Helicina</taxon>
        <taxon>Helicoidea</taxon>
        <taxon>Geomitridae</taxon>
        <taxon>Candidula</taxon>
    </lineage>
</organism>
<comment type="caution">
    <text evidence="6">The sequence shown here is derived from an EMBL/GenBank/DDBJ whole genome shotgun (WGS) entry which is preliminary data.</text>
</comment>
<comment type="subcellular location">
    <subcellularLocation>
        <location evidence="1">Membrane</location>
        <topology evidence="1">Multi-pass membrane protein</topology>
    </subcellularLocation>
</comment>
<reference evidence="6" key="1">
    <citation type="submission" date="2021-04" db="EMBL/GenBank/DDBJ databases">
        <authorList>
            <consortium name="Molecular Ecology Group"/>
        </authorList>
    </citation>
    <scope>NUCLEOTIDE SEQUENCE</scope>
</reference>
<proteinExistence type="predicted"/>
<name>A0A8S3YWK8_9EUPU</name>
<dbReference type="AlphaFoldDB" id="A0A8S3YWK8"/>
<evidence type="ECO:0000313" key="6">
    <source>
        <dbReference type="EMBL" id="CAG5121129.1"/>
    </source>
</evidence>
<dbReference type="GO" id="GO:0016020">
    <property type="term" value="C:membrane"/>
    <property type="evidence" value="ECO:0007669"/>
    <property type="project" value="UniProtKB-SubCell"/>
</dbReference>
<evidence type="ECO:0000256" key="1">
    <source>
        <dbReference type="ARBA" id="ARBA00004141"/>
    </source>
</evidence>
<dbReference type="InterPro" id="IPR002293">
    <property type="entry name" value="AA/rel_permease1"/>
</dbReference>
<dbReference type="PANTHER" id="PTHR11785:SF512">
    <property type="entry name" value="SOBREMESA, ISOFORM B"/>
    <property type="match status" value="1"/>
</dbReference>
<dbReference type="Pfam" id="PF13520">
    <property type="entry name" value="AA_permease_2"/>
    <property type="match status" value="1"/>
</dbReference>
<dbReference type="GO" id="GO:0015179">
    <property type="term" value="F:L-amino acid transmembrane transporter activity"/>
    <property type="evidence" value="ECO:0007669"/>
    <property type="project" value="TreeGrafter"/>
</dbReference>
<evidence type="ECO:0000256" key="3">
    <source>
        <dbReference type="ARBA" id="ARBA00022989"/>
    </source>
</evidence>
<dbReference type="Gene3D" id="1.20.1740.10">
    <property type="entry name" value="Amino acid/polyamine transporter I"/>
    <property type="match status" value="1"/>
</dbReference>
<dbReference type="InterPro" id="IPR050598">
    <property type="entry name" value="AminoAcid_Transporter"/>
</dbReference>
<evidence type="ECO:0000313" key="7">
    <source>
        <dbReference type="Proteomes" id="UP000678393"/>
    </source>
</evidence>
<protein>
    <submittedName>
        <fullName evidence="6">Uncharacterized protein</fullName>
    </submittedName>
</protein>
<accession>A0A8S3YWK8</accession>
<dbReference type="Proteomes" id="UP000678393">
    <property type="component" value="Unassembled WGS sequence"/>
</dbReference>
<feature type="non-terminal residue" evidence="6">
    <location>
        <position position="1"/>
    </location>
</feature>
<evidence type="ECO:0000256" key="2">
    <source>
        <dbReference type="ARBA" id="ARBA00022692"/>
    </source>
</evidence>
<gene>
    <name evidence="6" type="ORF">CUNI_LOCUS6687</name>
</gene>
<feature type="transmembrane region" description="Helical" evidence="5">
    <location>
        <begin position="20"/>
        <end position="40"/>
    </location>
</feature>
<sequence>ALCYAELGAMIPRSGGSYTYLRMGLGNIMAFMYVFQAVFVQGPSSMVIVLLTFAKYTITLLPVCGYPVYLEKCITAAALGT</sequence>
<dbReference type="OrthoDB" id="10062876at2759"/>
<keyword evidence="2 5" id="KW-0812">Transmembrane</keyword>
<keyword evidence="7" id="KW-1185">Reference proteome</keyword>
<evidence type="ECO:0000256" key="4">
    <source>
        <dbReference type="ARBA" id="ARBA00023136"/>
    </source>
</evidence>
<evidence type="ECO:0000256" key="5">
    <source>
        <dbReference type="SAM" id="Phobius"/>
    </source>
</evidence>
<dbReference type="PANTHER" id="PTHR11785">
    <property type="entry name" value="AMINO ACID TRANSPORTER"/>
    <property type="match status" value="1"/>
</dbReference>
<feature type="non-terminal residue" evidence="6">
    <location>
        <position position="81"/>
    </location>
</feature>
<keyword evidence="3 5" id="KW-1133">Transmembrane helix</keyword>